<reference evidence="2 3" key="1">
    <citation type="submission" date="2024-05" db="EMBL/GenBank/DDBJ databases">
        <authorList>
            <person name="Duchaud E."/>
        </authorList>
    </citation>
    <scope>NUCLEOTIDE SEQUENCE [LARGE SCALE GENOMIC DNA]</scope>
    <source>
        <strain evidence="2">Ena-SAMPLE-TAB-13-05-2024-13:56:06:370-140309</strain>
    </source>
</reference>
<evidence type="ECO:0000256" key="1">
    <source>
        <dbReference type="SAM" id="Coils"/>
    </source>
</evidence>
<dbReference type="InterPro" id="IPR025503">
    <property type="entry name" value="DUF4391"/>
</dbReference>
<proteinExistence type="predicted"/>
<protein>
    <recommendedName>
        <fullName evidence="4">DUF4391 domain-containing protein</fullName>
    </recommendedName>
</protein>
<evidence type="ECO:0000313" key="2">
    <source>
        <dbReference type="EMBL" id="CAL2080201.1"/>
    </source>
</evidence>
<dbReference type="Proteomes" id="UP001497514">
    <property type="component" value="Chromosome"/>
</dbReference>
<evidence type="ECO:0008006" key="4">
    <source>
        <dbReference type="Google" id="ProtNLM"/>
    </source>
</evidence>
<evidence type="ECO:0000313" key="3">
    <source>
        <dbReference type="Proteomes" id="UP001497514"/>
    </source>
</evidence>
<gene>
    <name evidence="2" type="ORF">TD3509T_0961</name>
</gene>
<dbReference type="EMBL" id="OZ038524">
    <property type="protein sequence ID" value="CAL2080201.1"/>
    <property type="molecule type" value="Genomic_DNA"/>
</dbReference>
<keyword evidence="1" id="KW-0175">Coiled coil</keyword>
<dbReference type="RefSeq" id="WP_101901949.1">
    <property type="nucleotide sequence ID" value="NZ_OZ038524.1"/>
</dbReference>
<accession>A0ABM9NVE9</accession>
<feature type="coiled-coil region" evidence="1">
    <location>
        <begin position="155"/>
        <end position="182"/>
    </location>
</feature>
<sequence length="211" mass="24945">MKNFNLPKNAIVNKFIPKSKFIEKSKGNTTTQQEFTNAISRITWAYNLSEKTINISGTQKIEELQIFNIALKNKEIPKNTLKVIDKAIPFAILYLFEFENNFAYGITIKENTEQRYFFSEWNEELNFDFTGNTIEHIYQKIITLFIQYQTELNTENESFENIIDKEKQLSKLEKEIASLQKKIYTEKQFNKQVAFNKTLRNKLKEIAVLKK</sequence>
<dbReference type="Pfam" id="PF14335">
    <property type="entry name" value="DUF4391"/>
    <property type="match status" value="1"/>
</dbReference>
<keyword evidence="3" id="KW-1185">Reference proteome</keyword>
<name>A0ABM9NVE9_9FLAO</name>
<organism evidence="2 3">
    <name type="scientific">Tenacibaculum dicentrarchi</name>
    <dbReference type="NCBI Taxonomy" id="669041"/>
    <lineage>
        <taxon>Bacteria</taxon>
        <taxon>Pseudomonadati</taxon>
        <taxon>Bacteroidota</taxon>
        <taxon>Flavobacteriia</taxon>
        <taxon>Flavobacteriales</taxon>
        <taxon>Flavobacteriaceae</taxon>
        <taxon>Tenacibaculum</taxon>
    </lineage>
</organism>